<keyword evidence="1" id="KW-0479">Metal-binding</keyword>
<evidence type="ECO:0000259" key="2">
    <source>
        <dbReference type="PROSITE" id="PS50846"/>
    </source>
</evidence>
<dbReference type="Proteomes" id="UP000008558">
    <property type="component" value="Chromosome"/>
</dbReference>
<evidence type="ECO:0000256" key="1">
    <source>
        <dbReference type="ARBA" id="ARBA00022723"/>
    </source>
</evidence>
<dbReference type="CDD" id="cd00371">
    <property type="entry name" value="HMA"/>
    <property type="match status" value="1"/>
</dbReference>
<dbReference type="SUPFAM" id="SSF55008">
    <property type="entry name" value="HMA, heavy metal-associated domain"/>
    <property type="match status" value="1"/>
</dbReference>
<dbReference type="PROSITE" id="PS01047">
    <property type="entry name" value="HMA_1"/>
    <property type="match status" value="1"/>
</dbReference>
<keyword evidence="4" id="KW-1185">Reference proteome</keyword>
<organism evidence="3 4">
    <name type="scientific">Acholeplasma laidlawii (strain PG-8A)</name>
    <dbReference type="NCBI Taxonomy" id="441768"/>
    <lineage>
        <taxon>Bacteria</taxon>
        <taxon>Bacillati</taxon>
        <taxon>Mycoplasmatota</taxon>
        <taxon>Mollicutes</taxon>
        <taxon>Acholeplasmatales</taxon>
        <taxon>Acholeplasmataceae</taxon>
        <taxon>Acholeplasma</taxon>
    </lineage>
</organism>
<dbReference type="PROSITE" id="PS50846">
    <property type="entry name" value="HMA_2"/>
    <property type="match status" value="1"/>
</dbReference>
<dbReference type="eggNOG" id="COG2608">
    <property type="taxonomic scope" value="Bacteria"/>
</dbReference>
<gene>
    <name evidence="3" type="ordered locus">ACL_0429</name>
</gene>
<dbReference type="HOGENOM" id="CLU_3194783_0_0_14"/>
<dbReference type="InterPro" id="IPR017969">
    <property type="entry name" value="Heavy-metal-associated_CS"/>
</dbReference>
<name>A9NFC0_ACHLI</name>
<protein>
    <recommendedName>
        <fullName evidence="2">HMA domain-containing protein</fullName>
    </recommendedName>
</protein>
<proteinExistence type="predicted"/>
<feature type="domain" description="HMA" evidence="2">
    <location>
        <begin position="2"/>
        <end position="45"/>
    </location>
</feature>
<dbReference type="EMBL" id="CP000896">
    <property type="protein sequence ID" value="ABX81050.1"/>
    <property type="molecule type" value="Genomic_DNA"/>
</dbReference>
<dbReference type="AlphaFoldDB" id="A9NFC0"/>
<sequence>MKKTTIQLETLTCPSCLQKINNAVKGLDGVNKDSVNVMLIQVKLN</sequence>
<accession>A9NFC0</accession>
<dbReference type="Gene3D" id="3.30.70.100">
    <property type="match status" value="1"/>
</dbReference>
<dbReference type="STRING" id="441768.ACL_0429"/>
<evidence type="ECO:0000313" key="3">
    <source>
        <dbReference type="EMBL" id="ABX81050.1"/>
    </source>
</evidence>
<dbReference type="GO" id="GO:0046872">
    <property type="term" value="F:metal ion binding"/>
    <property type="evidence" value="ECO:0007669"/>
    <property type="project" value="UniProtKB-KW"/>
</dbReference>
<reference evidence="3 4" key="1">
    <citation type="journal article" date="2011" name="J. Bacteriol.">
        <title>Complete genome and proteome of Acholeplasma laidlawii.</title>
        <authorList>
            <person name="Lazarev V.N."/>
            <person name="Levitskii S.A."/>
            <person name="Basovskii Y.I."/>
            <person name="Chukin M.M."/>
            <person name="Akopian T.A."/>
            <person name="Vereshchagin V.V."/>
            <person name="Kostrjukova E.S."/>
            <person name="Kovaleva G.Y."/>
            <person name="Kazanov M.D."/>
            <person name="Malko D.B."/>
            <person name="Vitreschak A.G."/>
            <person name="Sernova N.V."/>
            <person name="Gelfand M.S."/>
            <person name="Demina I.A."/>
            <person name="Serebryakova M.V."/>
            <person name="Galyamina M.A."/>
            <person name="Vtyurin N.N."/>
            <person name="Rogov S.I."/>
            <person name="Alexeev D.G."/>
            <person name="Ladygina V.G."/>
            <person name="Govorun V.M."/>
        </authorList>
    </citation>
    <scope>NUCLEOTIDE SEQUENCE [LARGE SCALE GENOMIC DNA]</scope>
    <source>
        <strain evidence="3 4">PG-8A</strain>
    </source>
</reference>
<dbReference type="KEGG" id="acl:ACL_0429"/>
<dbReference type="InterPro" id="IPR006121">
    <property type="entry name" value="HMA_dom"/>
</dbReference>
<evidence type="ECO:0000313" key="4">
    <source>
        <dbReference type="Proteomes" id="UP000008558"/>
    </source>
</evidence>
<dbReference type="InterPro" id="IPR036163">
    <property type="entry name" value="HMA_dom_sf"/>
</dbReference>